<dbReference type="InterPro" id="IPR036388">
    <property type="entry name" value="WH-like_DNA-bd_sf"/>
</dbReference>
<comment type="similarity">
    <text evidence="1">Belongs to the LysR transcriptional regulatory family.</text>
</comment>
<dbReference type="AlphaFoldDB" id="A0AAV5N6D3"/>
<sequence>MRKVENVPLDTELLGLFRALSETESLTLAANKQGMSQAAASRALTKLRSIFNDNLFIKAGYGMQATPRAKALSPRITAALLELERLTEPDIFRPETLTRTLYLGAVDNGVFSIFSRVIKELFDQAPKARIEILPIGNDLCSSLKYGRMDLAIFPLVTMPPDFHEINLFQTSYSCVVRKGHPLVSYIQEGNRLTQEKINGYRRIQVMVHDGKQEQGYALDEAAFPQTGEFDIAMTVPYFLAAPMVLAETDFVLTLPRQTALHFAKMADLEVLPYPCDSRTFFTRLIWHHRVHHDPAVQWLRGLFIKHASEEVAEKYAS</sequence>
<dbReference type="InterPro" id="IPR036390">
    <property type="entry name" value="WH_DNA-bd_sf"/>
</dbReference>
<dbReference type="Proteomes" id="UP001058124">
    <property type="component" value="Unassembled WGS sequence"/>
</dbReference>
<dbReference type="Gene3D" id="3.40.190.10">
    <property type="entry name" value="Periplasmic binding protein-like II"/>
    <property type="match status" value="2"/>
</dbReference>
<dbReference type="SUPFAM" id="SSF53850">
    <property type="entry name" value="Periplasmic binding protein-like II"/>
    <property type="match status" value="1"/>
</dbReference>
<reference evidence="6" key="1">
    <citation type="submission" date="2022-06" db="EMBL/GenBank/DDBJ databases">
        <title>Draft genome sequences of Leminorella grimontii str. JCM5902.</title>
        <authorList>
            <person name="Wakabayashi Y."/>
            <person name="Kojima K."/>
        </authorList>
    </citation>
    <scope>NUCLEOTIDE SEQUENCE</scope>
    <source>
        <strain evidence="6">JCM 5902</strain>
    </source>
</reference>
<dbReference type="GO" id="GO:0003700">
    <property type="term" value="F:DNA-binding transcription factor activity"/>
    <property type="evidence" value="ECO:0007669"/>
    <property type="project" value="InterPro"/>
</dbReference>
<dbReference type="Pfam" id="PF03466">
    <property type="entry name" value="LysR_substrate"/>
    <property type="match status" value="1"/>
</dbReference>
<dbReference type="RefSeq" id="WP_051155727.1">
    <property type="nucleotide sequence ID" value="NZ_BRLH01000006.1"/>
</dbReference>
<evidence type="ECO:0000256" key="2">
    <source>
        <dbReference type="ARBA" id="ARBA00023015"/>
    </source>
</evidence>
<dbReference type="PROSITE" id="PS50931">
    <property type="entry name" value="HTH_LYSR"/>
    <property type="match status" value="1"/>
</dbReference>
<gene>
    <name evidence="6" type="ORF">SOASR030_25500</name>
</gene>
<comment type="caution">
    <text evidence="6">The sequence shown here is derived from an EMBL/GenBank/DDBJ whole genome shotgun (WGS) entry which is preliminary data.</text>
</comment>
<dbReference type="Gene3D" id="1.10.10.10">
    <property type="entry name" value="Winged helix-like DNA-binding domain superfamily/Winged helix DNA-binding domain"/>
    <property type="match status" value="1"/>
</dbReference>
<proteinExistence type="inferred from homology"/>
<evidence type="ECO:0000313" key="7">
    <source>
        <dbReference type="Proteomes" id="UP001058124"/>
    </source>
</evidence>
<evidence type="ECO:0000256" key="1">
    <source>
        <dbReference type="ARBA" id="ARBA00009437"/>
    </source>
</evidence>
<dbReference type="GO" id="GO:0003677">
    <property type="term" value="F:DNA binding"/>
    <property type="evidence" value="ECO:0007669"/>
    <property type="project" value="UniProtKB-KW"/>
</dbReference>
<keyword evidence="4" id="KW-0804">Transcription</keyword>
<dbReference type="CDD" id="cd08417">
    <property type="entry name" value="PBP2_Nitroaromatics_like"/>
    <property type="match status" value="1"/>
</dbReference>
<feature type="domain" description="HTH lysR-type" evidence="5">
    <location>
        <begin position="9"/>
        <end position="66"/>
    </location>
</feature>
<keyword evidence="7" id="KW-1185">Reference proteome</keyword>
<keyword evidence="2" id="KW-0805">Transcription regulation</keyword>
<dbReference type="Pfam" id="PF00126">
    <property type="entry name" value="HTH_1"/>
    <property type="match status" value="1"/>
</dbReference>
<organism evidence="6 7">
    <name type="scientific">Leminorella grimontii</name>
    <dbReference type="NCBI Taxonomy" id="82981"/>
    <lineage>
        <taxon>Bacteria</taxon>
        <taxon>Pseudomonadati</taxon>
        <taxon>Pseudomonadota</taxon>
        <taxon>Gammaproteobacteria</taxon>
        <taxon>Enterobacterales</taxon>
        <taxon>Budviciaceae</taxon>
        <taxon>Leminorella</taxon>
    </lineage>
</organism>
<dbReference type="PANTHER" id="PTHR30118">
    <property type="entry name" value="HTH-TYPE TRANSCRIPTIONAL REGULATOR LEUO-RELATED"/>
    <property type="match status" value="1"/>
</dbReference>
<protein>
    <submittedName>
        <fullName evidence="6">Transcriptional regulator</fullName>
    </submittedName>
</protein>
<dbReference type="InterPro" id="IPR050389">
    <property type="entry name" value="LysR-type_TF"/>
</dbReference>
<evidence type="ECO:0000256" key="3">
    <source>
        <dbReference type="ARBA" id="ARBA00023125"/>
    </source>
</evidence>
<accession>A0AAV5N6D3</accession>
<dbReference type="InterPro" id="IPR005119">
    <property type="entry name" value="LysR_subst-bd"/>
</dbReference>
<evidence type="ECO:0000256" key="4">
    <source>
        <dbReference type="ARBA" id="ARBA00023163"/>
    </source>
</evidence>
<name>A0AAV5N6D3_9GAMM</name>
<dbReference type="InterPro" id="IPR037402">
    <property type="entry name" value="YidZ_PBP2"/>
</dbReference>
<evidence type="ECO:0000259" key="5">
    <source>
        <dbReference type="PROSITE" id="PS50931"/>
    </source>
</evidence>
<dbReference type="SUPFAM" id="SSF46785">
    <property type="entry name" value="Winged helix' DNA-binding domain"/>
    <property type="match status" value="1"/>
</dbReference>
<dbReference type="InterPro" id="IPR000847">
    <property type="entry name" value="LysR_HTH_N"/>
</dbReference>
<dbReference type="PANTHER" id="PTHR30118:SF15">
    <property type="entry name" value="TRANSCRIPTIONAL REGULATORY PROTEIN"/>
    <property type="match status" value="1"/>
</dbReference>
<dbReference type="EMBL" id="BRLH01000006">
    <property type="protein sequence ID" value="GKX56438.1"/>
    <property type="molecule type" value="Genomic_DNA"/>
</dbReference>
<evidence type="ECO:0000313" key="6">
    <source>
        <dbReference type="EMBL" id="GKX56438.1"/>
    </source>
</evidence>
<keyword evidence="3" id="KW-0238">DNA-binding</keyword>